<feature type="transmembrane region" description="Helical" evidence="7">
    <location>
        <begin position="121"/>
        <end position="139"/>
    </location>
</feature>
<gene>
    <name evidence="8" type="ORF">FSP39_021582</name>
</gene>
<dbReference type="Gene3D" id="1.20.1070.10">
    <property type="entry name" value="Rhodopsin 7-helix transmembrane proteins"/>
    <property type="match status" value="1"/>
</dbReference>
<evidence type="ECO:0000256" key="4">
    <source>
        <dbReference type="ARBA" id="ARBA00023170"/>
    </source>
</evidence>
<keyword evidence="4" id="KW-0675">Receptor</keyword>
<keyword evidence="7" id="KW-0472">Membrane</keyword>
<keyword evidence="7" id="KW-0812">Transmembrane</keyword>
<reference evidence="8" key="1">
    <citation type="submission" date="2019-08" db="EMBL/GenBank/DDBJ databases">
        <title>The improved chromosome-level genome for the pearl oyster Pinctada fucata martensii using PacBio sequencing and Hi-C.</title>
        <authorList>
            <person name="Zheng Z."/>
        </authorList>
    </citation>
    <scope>NUCLEOTIDE SEQUENCE</scope>
    <source>
        <strain evidence="8">ZZ-2019</strain>
        <tissue evidence="8">Adductor muscle</tissue>
    </source>
</reference>
<dbReference type="GO" id="GO:0004930">
    <property type="term" value="F:G protein-coupled receptor activity"/>
    <property type="evidence" value="ECO:0007669"/>
    <property type="project" value="UniProtKB-KW"/>
</dbReference>
<dbReference type="AlphaFoldDB" id="A0AA88Y1H4"/>
<feature type="compositionally biased region" description="Polar residues" evidence="6">
    <location>
        <begin position="462"/>
        <end position="475"/>
    </location>
</feature>
<keyword evidence="7" id="KW-1133">Transmembrane helix</keyword>
<evidence type="ECO:0000256" key="3">
    <source>
        <dbReference type="ARBA" id="ARBA00023040"/>
    </source>
</evidence>
<comment type="caution">
    <text evidence="8">The sequence shown here is derived from an EMBL/GenBank/DDBJ whole genome shotgun (WGS) entry which is preliminary data.</text>
</comment>
<dbReference type="GO" id="GO:0042277">
    <property type="term" value="F:peptide binding"/>
    <property type="evidence" value="ECO:0007669"/>
    <property type="project" value="TreeGrafter"/>
</dbReference>
<evidence type="ECO:0000313" key="9">
    <source>
        <dbReference type="Proteomes" id="UP001186944"/>
    </source>
</evidence>
<dbReference type="GO" id="GO:0005886">
    <property type="term" value="C:plasma membrane"/>
    <property type="evidence" value="ECO:0007669"/>
    <property type="project" value="UniProtKB-SubCell"/>
</dbReference>
<evidence type="ECO:0000256" key="5">
    <source>
        <dbReference type="ARBA" id="ARBA00023224"/>
    </source>
</evidence>
<evidence type="ECO:0000256" key="2">
    <source>
        <dbReference type="ARBA" id="ARBA00022475"/>
    </source>
</evidence>
<dbReference type="SUPFAM" id="SSF81321">
    <property type="entry name" value="Family A G protein-coupled receptor-like"/>
    <property type="match status" value="1"/>
</dbReference>
<sequence length="521" mass="57791">KIMKVLTTMDLGLSLSFLVPLCVTMSTTKKEWVLGHLGCVLTGILENSFTFGHSLIMLALTVESSERQFERNSVKCKEPTLSITVLASTFPLLGHNTLYVFVKDFQHCVLVANKLATLLNFLLYTLPHAAVLLLWIIIVKTLHCKSNRVSSTMQSQQQQCSTVWSAPAGPDSRRMSSFITMTSESRHISKFSMIQIPLAFLHISNATSYFLYSKFPFPSTSMASLLLLASAVALQPILLFSVSSALRRAFKNAMKLNNVPNTSQPTAFRTNGQSVLPREELREDLPDFLKRNGSGMTIKVRVVSSPDTDSHIQETQDFEVAVPIRVDKGYNSMPTTPTNRTVKYENISPRKSASESSGDSLNANAETRSSVSSFSGFTLNVSDLGTRPLARIRINSELVYDPPSPTSSTASDPIGNQRRLSLPSKSRHNSLSSPKLRKGRQFKTVLPDKSKLILQPVEDLSSADSTPRVSSNTNEYAKDGKDRKQKIEDSNKEEKQKSENIKKTEEKDKTDNGKKSVESKE</sequence>
<feature type="non-terminal residue" evidence="8">
    <location>
        <position position="1"/>
    </location>
</feature>
<dbReference type="Proteomes" id="UP001186944">
    <property type="component" value="Unassembled WGS sequence"/>
</dbReference>
<name>A0AA88Y1H4_PINIB</name>
<dbReference type="PANTHER" id="PTHR24229">
    <property type="entry name" value="NEUROPEPTIDES RECEPTOR"/>
    <property type="match status" value="1"/>
</dbReference>
<comment type="subcellular location">
    <subcellularLocation>
        <location evidence="1">Cell membrane</location>
        <topology evidence="1">Multi-pass membrane protein</topology>
    </subcellularLocation>
</comment>
<feature type="compositionally biased region" description="Polar residues" evidence="6">
    <location>
        <begin position="349"/>
        <end position="369"/>
    </location>
</feature>
<dbReference type="GO" id="GO:0043005">
    <property type="term" value="C:neuron projection"/>
    <property type="evidence" value="ECO:0007669"/>
    <property type="project" value="TreeGrafter"/>
</dbReference>
<evidence type="ECO:0000313" key="8">
    <source>
        <dbReference type="EMBL" id="KAK3095978.1"/>
    </source>
</evidence>
<dbReference type="EMBL" id="VSWD01000008">
    <property type="protein sequence ID" value="KAK3095978.1"/>
    <property type="molecule type" value="Genomic_DNA"/>
</dbReference>
<accession>A0AA88Y1H4</accession>
<keyword evidence="9" id="KW-1185">Reference proteome</keyword>
<keyword evidence="5" id="KW-0807">Transducer</keyword>
<feature type="region of interest" description="Disordered" evidence="6">
    <location>
        <begin position="328"/>
        <end position="369"/>
    </location>
</feature>
<evidence type="ECO:0000256" key="7">
    <source>
        <dbReference type="SAM" id="Phobius"/>
    </source>
</evidence>
<evidence type="ECO:0000256" key="1">
    <source>
        <dbReference type="ARBA" id="ARBA00004651"/>
    </source>
</evidence>
<feature type="compositionally biased region" description="Basic and acidic residues" evidence="6">
    <location>
        <begin position="476"/>
        <end position="521"/>
    </location>
</feature>
<keyword evidence="2" id="KW-1003">Cell membrane</keyword>
<feature type="transmembrane region" description="Helical" evidence="7">
    <location>
        <begin position="81"/>
        <end position="101"/>
    </location>
</feature>
<feature type="transmembrane region" description="Helical" evidence="7">
    <location>
        <begin position="224"/>
        <end position="246"/>
    </location>
</feature>
<evidence type="ECO:0000256" key="6">
    <source>
        <dbReference type="SAM" id="MobiDB-lite"/>
    </source>
</evidence>
<organism evidence="8 9">
    <name type="scientific">Pinctada imbricata</name>
    <name type="common">Atlantic pearl-oyster</name>
    <name type="synonym">Pinctada martensii</name>
    <dbReference type="NCBI Taxonomy" id="66713"/>
    <lineage>
        <taxon>Eukaryota</taxon>
        <taxon>Metazoa</taxon>
        <taxon>Spiralia</taxon>
        <taxon>Lophotrochozoa</taxon>
        <taxon>Mollusca</taxon>
        <taxon>Bivalvia</taxon>
        <taxon>Autobranchia</taxon>
        <taxon>Pteriomorphia</taxon>
        <taxon>Pterioida</taxon>
        <taxon>Pterioidea</taxon>
        <taxon>Pteriidae</taxon>
        <taxon>Pinctada</taxon>
    </lineage>
</organism>
<proteinExistence type="predicted"/>
<feature type="region of interest" description="Disordered" evidence="6">
    <location>
        <begin position="457"/>
        <end position="521"/>
    </location>
</feature>
<keyword evidence="3" id="KW-0297">G-protein coupled receptor</keyword>
<feature type="transmembrane region" description="Helical" evidence="7">
    <location>
        <begin position="191"/>
        <end position="212"/>
    </location>
</feature>
<protein>
    <submittedName>
        <fullName evidence="8">Uncharacterized protein</fullName>
    </submittedName>
</protein>
<dbReference type="PANTHER" id="PTHR24229:SF40">
    <property type="entry name" value="ALLATOSTATIN C RECEPTOR 1-RELATED"/>
    <property type="match status" value="1"/>
</dbReference>
<feature type="region of interest" description="Disordered" evidence="6">
    <location>
        <begin position="399"/>
        <end position="444"/>
    </location>
</feature>
<feature type="compositionally biased region" description="Polar residues" evidence="6">
    <location>
        <begin position="332"/>
        <end position="341"/>
    </location>
</feature>